<proteinExistence type="predicted"/>
<dbReference type="EMBL" id="CAXHTA020000007">
    <property type="protein sequence ID" value="CAL5222673.1"/>
    <property type="molecule type" value="Genomic_DNA"/>
</dbReference>
<sequence length="234" mass="26698">MLMGRLAGAFAGWRSSTSQLAHERRLAHTSVARLRLRSAAAAFSAWRVHVPYSRGKRDMLREALSAMTERGQRAAWRAWREAFSSMRWYAQYSRGKKAMLGSTLKRFSQRLLAAAFAGMREECSQKRQLRVMAMQAVAYWKGSATVAAFSAWSDWTTERLQTKRKVLNSLATVNETRLRQSLQEWQSAARWRVKMKGICRKMIARMQHRNLMMCLGYKAADAQADLEGLAGLAE</sequence>
<dbReference type="Proteomes" id="UP001497392">
    <property type="component" value="Unassembled WGS sequence"/>
</dbReference>
<comment type="caution">
    <text evidence="1">The sequence shown here is derived from an EMBL/GenBank/DDBJ whole genome shotgun (WGS) entry which is preliminary data.</text>
</comment>
<organism evidence="1 2">
    <name type="scientific">Coccomyxa viridis</name>
    <dbReference type="NCBI Taxonomy" id="1274662"/>
    <lineage>
        <taxon>Eukaryota</taxon>
        <taxon>Viridiplantae</taxon>
        <taxon>Chlorophyta</taxon>
        <taxon>core chlorophytes</taxon>
        <taxon>Trebouxiophyceae</taxon>
        <taxon>Trebouxiophyceae incertae sedis</taxon>
        <taxon>Coccomyxaceae</taxon>
        <taxon>Coccomyxa</taxon>
    </lineage>
</organism>
<reference evidence="1 2" key="1">
    <citation type="submission" date="2024-06" db="EMBL/GenBank/DDBJ databases">
        <authorList>
            <person name="Kraege A."/>
            <person name="Thomma B."/>
        </authorList>
    </citation>
    <scope>NUCLEOTIDE SEQUENCE [LARGE SCALE GENOMIC DNA]</scope>
</reference>
<protein>
    <submittedName>
        <fullName evidence="1">G5072 protein</fullName>
    </submittedName>
</protein>
<evidence type="ECO:0000313" key="2">
    <source>
        <dbReference type="Proteomes" id="UP001497392"/>
    </source>
</evidence>
<accession>A0ABP1FWV1</accession>
<name>A0ABP1FWV1_9CHLO</name>
<evidence type="ECO:0000313" key="1">
    <source>
        <dbReference type="EMBL" id="CAL5222673.1"/>
    </source>
</evidence>
<keyword evidence="2" id="KW-1185">Reference proteome</keyword>
<gene>
    <name evidence="1" type="primary">g5072</name>
    <name evidence="1" type="ORF">VP750_LOCUS4332</name>
</gene>